<accession>A0A4S8MUQ3</accession>
<gene>
    <name evidence="2" type="ORF">K435DRAFT_789191</name>
</gene>
<proteinExistence type="predicted"/>
<evidence type="ECO:0000313" key="3">
    <source>
        <dbReference type="Proteomes" id="UP000297245"/>
    </source>
</evidence>
<reference evidence="2 3" key="1">
    <citation type="journal article" date="2019" name="Nat. Ecol. Evol.">
        <title>Megaphylogeny resolves global patterns of mushroom evolution.</title>
        <authorList>
            <person name="Varga T."/>
            <person name="Krizsan K."/>
            <person name="Foldi C."/>
            <person name="Dima B."/>
            <person name="Sanchez-Garcia M."/>
            <person name="Sanchez-Ramirez S."/>
            <person name="Szollosi G.J."/>
            <person name="Szarkandi J.G."/>
            <person name="Papp V."/>
            <person name="Albert L."/>
            <person name="Andreopoulos W."/>
            <person name="Angelini C."/>
            <person name="Antonin V."/>
            <person name="Barry K.W."/>
            <person name="Bougher N.L."/>
            <person name="Buchanan P."/>
            <person name="Buyck B."/>
            <person name="Bense V."/>
            <person name="Catcheside P."/>
            <person name="Chovatia M."/>
            <person name="Cooper J."/>
            <person name="Damon W."/>
            <person name="Desjardin D."/>
            <person name="Finy P."/>
            <person name="Geml J."/>
            <person name="Haridas S."/>
            <person name="Hughes K."/>
            <person name="Justo A."/>
            <person name="Karasinski D."/>
            <person name="Kautmanova I."/>
            <person name="Kiss B."/>
            <person name="Kocsube S."/>
            <person name="Kotiranta H."/>
            <person name="LaButti K.M."/>
            <person name="Lechner B.E."/>
            <person name="Liimatainen K."/>
            <person name="Lipzen A."/>
            <person name="Lukacs Z."/>
            <person name="Mihaltcheva S."/>
            <person name="Morgado L.N."/>
            <person name="Niskanen T."/>
            <person name="Noordeloos M.E."/>
            <person name="Ohm R.A."/>
            <person name="Ortiz-Santana B."/>
            <person name="Ovrebo C."/>
            <person name="Racz N."/>
            <person name="Riley R."/>
            <person name="Savchenko A."/>
            <person name="Shiryaev A."/>
            <person name="Soop K."/>
            <person name="Spirin V."/>
            <person name="Szebenyi C."/>
            <person name="Tomsovsky M."/>
            <person name="Tulloss R.E."/>
            <person name="Uehling J."/>
            <person name="Grigoriev I.V."/>
            <person name="Vagvolgyi C."/>
            <person name="Papp T."/>
            <person name="Martin F.M."/>
            <person name="Miettinen O."/>
            <person name="Hibbett D.S."/>
            <person name="Nagy L.G."/>
        </authorList>
    </citation>
    <scope>NUCLEOTIDE SEQUENCE [LARGE SCALE GENOMIC DNA]</scope>
    <source>
        <strain evidence="2 3">CBS 962.96</strain>
    </source>
</reference>
<feature type="chain" id="PRO_5020602734" description="CigA protein" evidence="1">
    <location>
        <begin position="22"/>
        <end position="482"/>
    </location>
</feature>
<dbReference type="Gene3D" id="3.40.50.11350">
    <property type="match status" value="1"/>
</dbReference>
<dbReference type="AlphaFoldDB" id="A0A4S8MUQ3"/>
<protein>
    <recommendedName>
        <fullName evidence="4">CigA protein</fullName>
    </recommendedName>
</protein>
<name>A0A4S8MUQ3_DENBC</name>
<feature type="signal peptide" evidence="1">
    <location>
        <begin position="1"/>
        <end position="21"/>
    </location>
</feature>
<keyword evidence="1" id="KW-0732">Signal</keyword>
<organism evidence="2 3">
    <name type="scientific">Dendrothele bispora (strain CBS 962.96)</name>
    <dbReference type="NCBI Taxonomy" id="1314807"/>
    <lineage>
        <taxon>Eukaryota</taxon>
        <taxon>Fungi</taxon>
        <taxon>Dikarya</taxon>
        <taxon>Basidiomycota</taxon>
        <taxon>Agaricomycotina</taxon>
        <taxon>Agaricomycetes</taxon>
        <taxon>Agaricomycetidae</taxon>
        <taxon>Agaricales</taxon>
        <taxon>Agaricales incertae sedis</taxon>
        <taxon>Dendrothele</taxon>
    </lineage>
</organism>
<sequence>MYLATLVFLLALACLTSFGAAYYLFTTRFDSTLPNADALPANVSQALEADNYDYDLCPPVNPNDKYLAYLPHSGFHNQRIALENALTLSRLLNRTLIVLPARLGRKALRYADYDSLKSYVSLSGKEGLKHCSRIPSHVTIPPECSDYWEYTLLSWEWLVDLRDIKSQQPIIFRWNLSDAWIDDCLGVSRSDTFTLKDSSRYHYRFLDTVTDASPDSHKFQEDIYLPTLVDIPQRLLQMGTLFGSSRLRLLNDGNLALRRKVRTSMTIVNPVLLHVSDLVHDKLGGYYLGAHIRLGDGQFSVHGNENVREIWWRLVHETLGFSIEDTLSLESSFAATEVSPSPPFHSIQRPIQSQVVSPSMISPNIRCRAILHSLPHLTKLNVPLYISTDVKDPLQDPTLALFLRTFPCSFFFTDFAQEATILDQLVNNYDGLPLKPFTVPFVDAIIIGKASHVVGTPGSTFSRFVEDHLWPKYHGLPIKERG</sequence>
<dbReference type="OrthoDB" id="1882547at2759"/>
<dbReference type="PANTHER" id="PTHR36050:SF1">
    <property type="entry name" value="O-FUCOSYLTRANSFERASE 30"/>
    <property type="match status" value="1"/>
</dbReference>
<dbReference type="PANTHER" id="PTHR36050">
    <property type="entry name" value="O-FUCOSYLTRANSFERASE 30"/>
    <property type="match status" value="1"/>
</dbReference>
<dbReference type="EMBL" id="ML179041">
    <property type="protein sequence ID" value="THV06711.1"/>
    <property type="molecule type" value="Genomic_DNA"/>
</dbReference>
<dbReference type="Proteomes" id="UP000297245">
    <property type="component" value="Unassembled WGS sequence"/>
</dbReference>
<keyword evidence="3" id="KW-1185">Reference proteome</keyword>
<evidence type="ECO:0000256" key="1">
    <source>
        <dbReference type="SAM" id="SignalP"/>
    </source>
</evidence>
<dbReference type="CDD" id="cd11296">
    <property type="entry name" value="O-FucT_like"/>
    <property type="match status" value="1"/>
</dbReference>
<evidence type="ECO:0008006" key="4">
    <source>
        <dbReference type="Google" id="ProtNLM"/>
    </source>
</evidence>
<evidence type="ECO:0000313" key="2">
    <source>
        <dbReference type="EMBL" id="THV06711.1"/>
    </source>
</evidence>